<evidence type="ECO:0000313" key="7">
    <source>
        <dbReference type="EMBL" id="KFX49114.1"/>
    </source>
</evidence>
<feature type="compositionally biased region" description="Pro residues" evidence="5">
    <location>
        <begin position="339"/>
        <end position="352"/>
    </location>
</feature>
<dbReference type="InterPro" id="IPR036864">
    <property type="entry name" value="Zn2-C6_fun-type_DNA-bd_sf"/>
</dbReference>
<gene>
    <name evidence="7" type="ORF">GQ26_0101460</name>
</gene>
<feature type="compositionally biased region" description="Polar residues" evidence="5">
    <location>
        <begin position="381"/>
        <end position="397"/>
    </location>
</feature>
<dbReference type="EMBL" id="JPOX01000010">
    <property type="protein sequence ID" value="KFX49114.1"/>
    <property type="molecule type" value="Genomic_DNA"/>
</dbReference>
<keyword evidence="4" id="KW-0539">Nucleus</keyword>
<feature type="domain" description="Zn(2)-C6 fungal-type" evidence="6">
    <location>
        <begin position="151"/>
        <end position="185"/>
    </location>
</feature>
<evidence type="ECO:0000256" key="3">
    <source>
        <dbReference type="ARBA" id="ARBA00023163"/>
    </source>
</evidence>
<dbReference type="GO" id="GO:0008270">
    <property type="term" value="F:zinc ion binding"/>
    <property type="evidence" value="ECO:0007669"/>
    <property type="project" value="InterPro"/>
</dbReference>
<dbReference type="InterPro" id="IPR001138">
    <property type="entry name" value="Zn2Cys6_DnaBD"/>
</dbReference>
<proteinExistence type="predicted"/>
<accession>A0A093VGL7</accession>
<protein>
    <submittedName>
        <fullName evidence="7">Putative transcriptional regulatory protein C2H10.01</fullName>
    </submittedName>
</protein>
<dbReference type="Pfam" id="PF00172">
    <property type="entry name" value="Zn_clus"/>
    <property type="match status" value="1"/>
</dbReference>
<dbReference type="eggNOG" id="ENOG502S6QC">
    <property type="taxonomic scope" value="Eukaryota"/>
</dbReference>
<keyword evidence="3" id="KW-0804">Transcription</keyword>
<feature type="compositionally biased region" description="Low complexity" evidence="5">
    <location>
        <begin position="27"/>
        <end position="47"/>
    </location>
</feature>
<name>A0A093VGL7_TALMA</name>
<feature type="compositionally biased region" description="Polar residues" evidence="5">
    <location>
        <begin position="1"/>
        <end position="20"/>
    </location>
</feature>
<evidence type="ECO:0000256" key="5">
    <source>
        <dbReference type="SAM" id="MobiDB-lite"/>
    </source>
</evidence>
<evidence type="ECO:0000256" key="1">
    <source>
        <dbReference type="ARBA" id="ARBA00023015"/>
    </source>
</evidence>
<dbReference type="PROSITE" id="PS50048">
    <property type="entry name" value="ZN2_CY6_FUNGAL_2"/>
    <property type="match status" value="1"/>
</dbReference>
<dbReference type="HOGENOM" id="CLU_059426_0_0_1"/>
<evidence type="ECO:0000256" key="2">
    <source>
        <dbReference type="ARBA" id="ARBA00023125"/>
    </source>
</evidence>
<dbReference type="PROSITE" id="PS00463">
    <property type="entry name" value="ZN2_CY6_FUNGAL_1"/>
    <property type="match status" value="1"/>
</dbReference>
<keyword evidence="1" id="KW-0805">Transcription regulation</keyword>
<dbReference type="Gene3D" id="4.10.240.10">
    <property type="entry name" value="Zn(2)-C6 fungal-type DNA-binding domain"/>
    <property type="match status" value="1"/>
</dbReference>
<dbReference type="GO" id="GO:0003677">
    <property type="term" value="F:DNA binding"/>
    <property type="evidence" value="ECO:0007669"/>
    <property type="project" value="UniProtKB-KW"/>
</dbReference>
<dbReference type="SUPFAM" id="SSF57701">
    <property type="entry name" value="Zn2/Cys6 DNA-binding domain"/>
    <property type="match status" value="1"/>
</dbReference>
<feature type="compositionally biased region" description="Pro residues" evidence="5">
    <location>
        <begin position="48"/>
        <end position="69"/>
    </location>
</feature>
<keyword evidence="2" id="KW-0238">DNA-binding</keyword>
<feature type="region of interest" description="Disordered" evidence="5">
    <location>
        <begin position="230"/>
        <end position="397"/>
    </location>
</feature>
<dbReference type="AlphaFoldDB" id="A0A093VGL7"/>
<sequence length="397" mass="43135">MSNHNGQGIHPQQSWNSEKPNPQHPPQQQSWNSDDNNNRPSSTRPSSTYPPPPPSTYPTSYPPSHPPAPYNQQPYPQATYPPPPSDYPQAQPSGMAAVHSQVQGSQDPYHRLPPPPAPGPYQRPPDMYAQPPPGSQVVYQAAAPRQRTAIACRYCRRRKIRCSGFESSPDGRCTNCVRFNQECMFTPVSSQAQAFVPAHAAYPHLLRPQAQGGRGRGYPGDNVVLYGAHGQPLPPQQQAMPESTLPPPQGAYYQAPYGRPPHMDDRIPPPPMQHHVPHDQRQQGGRRGSGAGFDYPDPINLAPVSAGPPAPGFAPAPYYHAPPQDRRPSPQSYAYDRPGYPPMPAHGTPPPIATSGPSRGGLNVRDILNNPPGDSAGTNGGRSSTDSDMLNQLNRKV</sequence>
<feature type="region of interest" description="Disordered" evidence="5">
    <location>
        <begin position="1"/>
        <end position="130"/>
    </location>
</feature>
<dbReference type="GO" id="GO:0000981">
    <property type="term" value="F:DNA-binding transcription factor activity, RNA polymerase II-specific"/>
    <property type="evidence" value="ECO:0007669"/>
    <property type="project" value="InterPro"/>
</dbReference>
<comment type="caution">
    <text evidence="7">The sequence shown here is derived from an EMBL/GenBank/DDBJ whole genome shotgun (WGS) entry which is preliminary data.</text>
</comment>
<evidence type="ECO:0000259" key="6">
    <source>
        <dbReference type="PROSITE" id="PS50048"/>
    </source>
</evidence>
<dbReference type="SMART" id="SM00066">
    <property type="entry name" value="GAL4"/>
    <property type="match status" value="1"/>
</dbReference>
<evidence type="ECO:0000256" key="4">
    <source>
        <dbReference type="ARBA" id="ARBA00023242"/>
    </source>
</evidence>
<feature type="compositionally biased region" description="Pro residues" evidence="5">
    <location>
        <begin position="111"/>
        <end position="123"/>
    </location>
</feature>
<dbReference type="CDD" id="cd00067">
    <property type="entry name" value="GAL4"/>
    <property type="match status" value="1"/>
</dbReference>
<organism evidence="7">
    <name type="scientific">Talaromyces marneffei PM1</name>
    <dbReference type="NCBI Taxonomy" id="1077442"/>
    <lineage>
        <taxon>Eukaryota</taxon>
        <taxon>Fungi</taxon>
        <taxon>Dikarya</taxon>
        <taxon>Ascomycota</taxon>
        <taxon>Pezizomycotina</taxon>
        <taxon>Eurotiomycetes</taxon>
        <taxon>Eurotiomycetidae</taxon>
        <taxon>Eurotiales</taxon>
        <taxon>Trichocomaceae</taxon>
        <taxon>Talaromyces</taxon>
        <taxon>Talaromyces sect. Talaromyces</taxon>
    </lineage>
</organism>
<reference evidence="7" key="1">
    <citation type="journal article" date="2014" name="PLoS Genet.">
        <title>Signature Gene Expression Reveals Novel Clues to the Molecular Mechanisms of Dimorphic Transition in Penicillium marneffei.</title>
        <authorList>
            <person name="Yang E."/>
            <person name="Wang G."/>
            <person name="Cai J."/>
            <person name="Woo P.C."/>
            <person name="Lau S.K."/>
            <person name="Yuen K.-Y."/>
            <person name="Chow W.-N."/>
            <person name="Lin X."/>
        </authorList>
    </citation>
    <scope>NUCLEOTIDE SEQUENCE [LARGE SCALE GENOMIC DNA]</scope>
    <source>
        <strain evidence="7">PM1</strain>
    </source>
</reference>